<dbReference type="AlphaFoldDB" id="A0A6H1ZC51"/>
<name>A0A6H1ZC51_9ZZZZ</name>
<reference evidence="2" key="1">
    <citation type="submission" date="2020-03" db="EMBL/GenBank/DDBJ databases">
        <title>The deep terrestrial virosphere.</title>
        <authorList>
            <person name="Holmfeldt K."/>
            <person name="Nilsson E."/>
            <person name="Simone D."/>
            <person name="Lopez-Fernandez M."/>
            <person name="Wu X."/>
            <person name="de Brujin I."/>
            <person name="Lundin D."/>
            <person name="Andersson A."/>
            <person name="Bertilsson S."/>
            <person name="Dopson M."/>
        </authorList>
    </citation>
    <scope>NUCLEOTIDE SEQUENCE</scope>
    <source>
        <strain evidence="2">TM448A00186</strain>
    </source>
</reference>
<gene>
    <name evidence="2" type="ORF">TM448A00186_0030</name>
</gene>
<feature type="coiled-coil region" evidence="1">
    <location>
        <begin position="159"/>
        <end position="186"/>
    </location>
</feature>
<proteinExistence type="predicted"/>
<accession>A0A6H1ZC51</accession>
<dbReference type="EMBL" id="MT143986">
    <property type="protein sequence ID" value="QJA45118.1"/>
    <property type="molecule type" value="Genomic_DNA"/>
</dbReference>
<sequence>MSNLHTTAMLVNLSISQWSARKYDRNVSRKIEEEYNAQDAGRYNKLLIAKEGIEKIQKIASKARIFHYTNTLPWNDNGDRILPSANFYTYADGVRDLKSTFEKMVSKFLEVYPDLKEDARFRLNAMFKEEDYPHVLLLPDKFNFVTSFMPIPDSSDFRVDLADTEIERIKKEIEDCRREREVVAMKDLWSRVYTAVNHMVERLSEEKSKFKDSLVGNIAEICQLLPKLNINNDANLNAMGAEIAAKLTTVEPETLRKDKDTRKEVCSSAEDILKKMEGYIK</sequence>
<keyword evidence="1" id="KW-0175">Coiled coil</keyword>
<evidence type="ECO:0000256" key="1">
    <source>
        <dbReference type="SAM" id="Coils"/>
    </source>
</evidence>
<protein>
    <submittedName>
        <fullName evidence="2">Uncharacterized protein</fullName>
    </submittedName>
</protein>
<organism evidence="2">
    <name type="scientific">viral metagenome</name>
    <dbReference type="NCBI Taxonomy" id="1070528"/>
    <lineage>
        <taxon>unclassified sequences</taxon>
        <taxon>metagenomes</taxon>
        <taxon>organismal metagenomes</taxon>
    </lineage>
</organism>
<evidence type="ECO:0000313" key="2">
    <source>
        <dbReference type="EMBL" id="QJA45118.1"/>
    </source>
</evidence>